<accession>A0A8T9C802</accession>
<dbReference type="CDD" id="cd05233">
    <property type="entry name" value="SDR_c"/>
    <property type="match status" value="1"/>
</dbReference>
<reference evidence="3 4" key="1">
    <citation type="submission" date="2018-05" db="EMBL/GenBank/DDBJ databases">
        <title>Genome sequencing and assembly of the regulated plant pathogen Lachnellula willkommii and related sister species for the development of diagnostic species identification markers.</title>
        <authorList>
            <person name="Giroux E."/>
            <person name="Bilodeau G."/>
        </authorList>
    </citation>
    <scope>NUCLEOTIDE SEQUENCE [LARGE SCALE GENOMIC DNA]</scope>
    <source>
        <strain evidence="3 4">CBS 268.59</strain>
    </source>
</reference>
<comment type="similarity">
    <text evidence="1">Belongs to the short-chain dehydrogenases/reductases (SDR) family.</text>
</comment>
<dbReference type="SUPFAM" id="SSF51735">
    <property type="entry name" value="NAD(P)-binding Rossmann-fold domains"/>
    <property type="match status" value="1"/>
</dbReference>
<dbReference type="Gene3D" id="3.40.50.720">
    <property type="entry name" value="NAD(P)-binding Rossmann-like Domain"/>
    <property type="match status" value="1"/>
</dbReference>
<dbReference type="Proteomes" id="UP000469558">
    <property type="component" value="Unassembled WGS sequence"/>
</dbReference>
<dbReference type="AlphaFoldDB" id="A0A8T9C802"/>
<dbReference type="GO" id="GO:0016491">
    <property type="term" value="F:oxidoreductase activity"/>
    <property type="evidence" value="ECO:0007669"/>
    <property type="project" value="UniProtKB-KW"/>
</dbReference>
<dbReference type="Pfam" id="PF13561">
    <property type="entry name" value="adh_short_C2"/>
    <property type="match status" value="1"/>
</dbReference>
<dbReference type="PANTHER" id="PTHR24321:SF8">
    <property type="entry name" value="ESTRADIOL 17-BETA-DEHYDROGENASE 8-RELATED"/>
    <property type="match status" value="1"/>
</dbReference>
<evidence type="ECO:0000256" key="2">
    <source>
        <dbReference type="ARBA" id="ARBA00023002"/>
    </source>
</evidence>
<dbReference type="InterPro" id="IPR002347">
    <property type="entry name" value="SDR_fam"/>
</dbReference>
<dbReference type="EMBL" id="QGMK01000428">
    <property type="protein sequence ID" value="TVY81751.1"/>
    <property type="molecule type" value="Genomic_DNA"/>
</dbReference>
<evidence type="ECO:0000313" key="4">
    <source>
        <dbReference type="Proteomes" id="UP000469558"/>
    </source>
</evidence>
<evidence type="ECO:0000313" key="3">
    <source>
        <dbReference type="EMBL" id="TVY81751.1"/>
    </source>
</evidence>
<dbReference type="PANTHER" id="PTHR24321">
    <property type="entry name" value="DEHYDROGENASES, SHORT CHAIN"/>
    <property type="match status" value="1"/>
</dbReference>
<gene>
    <name evidence="3" type="primary">bacC</name>
    <name evidence="3" type="ORF">LSUE1_G002819</name>
</gene>
<comment type="caution">
    <text evidence="3">The sequence shown here is derived from an EMBL/GenBank/DDBJ whole genome shotgun (WGS) entry which is preliminary data.</text>
</comment>
<dbReference type="OrthoDB" id="10253736at2759"/>
<keyword evidence="2" id="KW-0560">Oxidoreductase</keyword>
<protein>
    <submittedName>
        <fullName evidence="3">Dihydroanticapsin 7-dehydrogenase</fullName>
    </submittedName>
</protein>
<proteinExistence type="inferred from homology"/>
<organism evidence="3 4">
    <name type="scientific">Lachnellula suecica</name>
    <dbReference type="NCBI Taxonomy" id="602035"/>
    <lineage>
        <taxon>Eukaryota</taxon>
        <taxon>Fungi</taxon>
        <taxon>Dikarya</taxon>
        <taxon>Ascomycota</taxon>
        <taxon>Pezizomycotina</taxon>
        <taxon>Leotiomycetes</taxon>
        <taxon>Helotiales</taxon>
        <taxon>Lachnaceae</taxon>
        <taxon>Lachnellula</taxon>
    </lineage>
</organism>
<keyword evidence="4" id="KW-1185">Reference proteome</keyword>
<dbReference type="PRINTS" id="PR00081">
    <property type="entry name" value="GDHRDH"/>
</dbReference>
<sequence>MDLSLNLEDTHVLITGGSGFIGSSTVTALVSAGANVTSLDLRAPSSPPRSSRFQHLSCNISSEWDLANAFSTSAEKFGPVSCCIALASLDLSVLPHHESLADMDVEQWRHTHRINVEGTFLTARTWLRALRDYSKLDRKENIRNVGLIIVGSESGHFGERGNADYAAGKSAVQGGLVKSLMADVSRIWPGARVNAVAPGPVDTEQFRKECRENLEQLYLDAQATTALRRPVPPESVAKSILFLASESWSGNITGQILNVDSGKQGKVMWSKEESK</sequence>
<evidence type="ECO:0000256" key="1">
    <source>
        <dbReference type="ARBA" id="ARBA00006484"/>
    </source>
</evidence>
<dbReference type="InterPro" id="IPR036291">
    <property type="entry name" value="NAD(P)-bd_dom_sf"/>
</dbReference>
<name>A0A8T9C802_9HELO</name>